<evidence type="ECO:0000256" key="2">
    <source>
        <dbReference type="ARBA" id="ARBA00022614"/>
    </source>
</evidence>
<keyword evidence="2" id="KW-0433">Leucine-rich repeat</keyword>
<dbReference type="InterPro" id="IPR055414">
    <property type="entry name" value="LRR_R13L4/SHOC2-like"/>
</dbReference>
<dbReference type="InterPro" id="IPR042197">
    <property type="entry name" value="Apaf_helical"/>
</dbReference>
<dbReference type="InterPro" id="IPR058922">
    <property type="entry name" value="WHD_DRP"/>
</dbReference>
<dbReference type="InterPro" id="IPR044974">
    <property type="entry name" value="Disease_R_plants"/>
</dbReference>
<feature type="domain" description="Disease resistance N-terminal" evidence="8">
    <location>
        <begin position="5"/>
        <end position="87"/>
    </location>
</feature>
<dbReference type="GO" id="GO:0043531">
    <property type="term" value="F:ADP binding"/>
    <property type="evidence" value="ECO:0007669"/>
    <property type="project" value="InterPro"/>
</dbReference>
<proteinExistence type="inferred from homology"/>
<accession>A0A5J5AB69</accession>
<dbReference type="PRINTS" id="PR00364">
    <property type="entry name" value="DISEASERSIST"/>
</dbReference>
<dbReference type="Gene3D" id="3.80.10.10">
    <property type="entry name" value="Ribonuclease Inhibitor"/>
    <property type="match status" value="2"/>
</dbReference>
<dbReference type="GO" id="GO:0005524">
    <property type="term" value="F:ATP binding"/>
    <property type="evidence" value="ECO:0007669"/>
    <property type="project" value="UniProtKB-KW"/>
</dbReference>
<dbReference type="Gene3D" id="1.10.10.10">
    <property type="entry name" value="Winged helix-like DNA-binding domain superfamily/Winged helix DNA-binding domain"/>
    <property type="match status" value="1"/>
</dbReference>
<dbReference type="CDD" id="cd14798">
    <property type="entry name" value="RX-CC_like"/>
    <property type="match status" value="1"/>
</dbReference>
<dbReference type="OrthoDB" id="646178at2759"/>
<dbReference type="PANTHER" id="PTHR23155">
    <property type="entry name" value="DISEASE RESISTANCE PROTEIN RP"/>
    <property type="match status" value="1"/>
</dbReference>
<evidence type="ECO:0008006" key="13">
    <source>
        <dbReference type="Google" id="ProtNLM"/>
    </source>
</evidence>
<dbReference type="Gene3D" id="3.40.50.300">
    <property type="entry name" value="P-loop containing nucleotide triphosphate hydrolases"/>
    <property type="match status" value="1"/>
</dbReference>
<dbReference type="FunFam" id="1.10.8.430:FF:000003">
    <property type="entry name" value="Probable disease resistance protein At5g66910"/>
    <property type="match status" value="1"/>
</dbReference>
<dbReference type="SUPFAM" id="SSF52540">
    <property type="entry name" value="P-loop containing nucleoside triphosphate hydrolases"/>
    <property type="match status" value="1"/>
</dbReference>
<dbReference type="InterPro" id="IPR041118">
    <property type="entry name" value="Rx_N"/>
</dbReference>
<dbReference type="FunFam" id="3.40.50.300:FF:001091">
    <property type="entry name" value="Probable disease resistance protein At1g61300"/>
    <property type="match status" value="1"/>
</dbReference>
<dbReference type="GO" id="GO:0098542">
    <property type="term" value="P:defense response to other organism"/>
    <property type="evidence" value="ECO:0007669"/>
    <property type="project" value="TreeGrafter"/>
</dbReference>
<dbReference type="GO" id="GO:0051607">
    <property type="term" value="P:defense response to virus"/>
    <property type="evidence" value="ECO:0007669"/>
    <property type="project" value="UniProtKB-ARBA"/>
</dbReference>
<dbReference type="Pfam" id="PF18052">
    <property type="entry name" value="Rx_N"/>
    <property type="match status" value="1"/>
</dbReference>
<name>A0A5J5AB69_9ASTE</name>
<evidence type="ECO:0000313" key="11">
    <source>
        <dbReference type="EMBL" id="KAA8527790.1"/>
    </source>
</evidence>
<gene>
    <name evidence="11" type="ORF">F0562_035341</name>
</gene>
<evidence type="ECO:0000256" key="4">
    <source>
        <dbReference type="ARBA" id="ARBA00022741"/>
    </source>
</evidence>
<comment type="similarity">
    <text evidence="1">Belongs to the disease resistance NB-LRR family.</text>
</comment>
<dbReference type="InterPro" id="IPR038005">
    <property type="entry name" value="RX-like_CC"/>
</dbReference>
<keyword evidence="3" id="KW-0677">Repeat</keyword>
<dbReference type="FunFam" id="1.10.10.10:FF:000322">
    <property type="entry name" value="Probable disease resistance protein At1g63360"/>
    <property type="match status" value="1"/>
</dbReference>
<dbReference type="InterPro" id="IPR002182">
    <property type="entry name" value="NB-ARC"/>
</dbReference>
<feature type="domain" description="NB-ARC" evidence="7">
    <location>
        <begin position="171"/>
        <end position="347"/>
    </location>
</feature>
<dbReference type="Pfam" id="PF23559">
    <property type="entry name" value="WHD_DRP"/>
    <property type="match status" value="1"/>
</dbReference>
<dbReference type="Proteomes" id="UP000325577">
    <property type="component" value="Linkage Group LG21"/>
</dbReference>
<keyword evidence="4" id="KW-0547">Nucleotide-binding</keyword>
<feature type="domain" description="Disease resistance R13L4/SHOC-2-like LRR" evidence="10">
    <location>
        <begin position="593"/>
        <end position="907"/>
    </location>
</feature>
<dbReference type="Pfam" id="PF23598">
    <property type="entry name" value="LRR_14"/>
    <property type="match status" value="1"/>
</dbReference>
<dbReference type="Pfam" id="PF00931">
    <property type="entry name" value="NB-ARC"/>
    <property type="match status" value="1"/>
</dbReference>
<evidence type="ECO:0000256" key="6">
    <source>
        <dbReference type="ARBA" id="ARBA00022840"/>
    </source>
</evidence>
<organism evidence="11 12">
    <name type="scientific">Nyssa sinensis</name>
    <dbReference type="NCBI Taxonomy" id="561372"/>
    <lineage>
        <taxon>Eukaryota</taxon>
        <taxon>Viridiplantae</taxon>
        <taxon>Streptophyta</taxon>
        <taxon>Embryophyta</taxon>
        <taxon>Tracheophyta</taxon>
        <taxon>Spermatophyta</taxon>
        <taxon>Magnoliopsida</taxon>
        <taxon>eudicotyledons</taxon>
        <taxon>Gunneridae</taxon>
        <taxon>Pentapetalae</taxon>
        <taxon>asterids</taxon>
        <taxon>Cornales</taxon>
        <taxon>Nyssaceae</taxon>
        <taxon>Nyssa</taxon>
    </lineage>
</organism>
<dbReference type="InterPro" id="IPR027417">
    <property type="entry name" value="P-loop_NTPase"/>
</dbReference>
<dbReference type="Gene3D" id="1.10.8.430">
    <property type="entry name" value="Helical domain of apoptotic protease-activating factors"/>
    <property type="match status" value="1"/>
</dbReference>
<dbReference type="InterPro" id="IPR032675">
    <property type="entry name" value="LRR_dom_sf"/>
</dbReference>
<evidence type="ECO:0000256" key="1">
    <source>
        <dbReference type="ARBA" id="ARBA00008894"/>
    </source>
</evidence>
<evidence type="ECO:0000256" key="5">
    <source>
        <dbReference type="ARBA" id="ARBA00022821"/>
    </source>
</evidence>
<keyword evidence="5" id="KW-0611">Plant defense</keyword>
<dbReference type="PANTHER" id="PTHR23155:SF1185">
    <property type="entry name" value="DISEASE RESISTANCE RPP8-LIKE PROTEIN 3-RELATED"/>
    <property type="match status" value="1"/>
</dbReference>
<protein>
    <recommendedName>
        <fullName evidence="13">AAA+ ATPase domain-containing protein</fullName>
    </recommendedName>
</protein>
<reference evidence="11 12" key="1">
    <citation type="submission" date="2019-09" db="EMBL/GenBank/DDBJ databases">
        <title>A chromosome-level genome assembly of the Chinese tupelo Nyssa sinensis.</title>
        <authorList>
            <person name="Yang X."/>
            <person name="Kang M."/>
            <person name="Yang Y."/>
            <person name="Xiong H."/>
            <person name="Wang M."/>
            <person name="Zhang Z."/>
            <person name="Wang Z."/>
            <person name="Wu H."/>
            <person name="Ma T."/>
            <person name="Liu J."/>
            <person name="Xi Z."/>
        </authorList>
    </citation>
    <scope>NUCLEOTIDE SEQUENCE [LARGE SCALE GENOMIC DNA]</scope>
    <source>
        <strain evidence="11">J267</strain>
        <tissue evidence="11">Leaf</tissue>
    </source>
</reference>
<evidence type="ECO:0000256" key="3">
    <source>
        <dbReference type="ARBA" id="ARBA00022737"/>
    </source>
</evidence>
<dbReference type="EMBL" id="CM018045">
    <property type="protein sequence ID" value="KAA8527790.1"/>
    <property type="molecule type" value="Genomic_DNA"/>
</dbReference>
<dbReference type="Gene3D" id="1.20.5.4130">
    <property type="match status" value="1"/>
</dbReference>
<dbReference type="AlphaFoldDB" id="A0A5J5AB69"/>
<keyword evidence="12" id="KW-1185">Reference proteome</keyword>
<dbReference type="InterPro" id="IPR036388">
    <property type="entry name" value="WH-like_DNA-bd_sf"/>
</dbReference>
<keyword evidence="6" id="KW-0067">ATP-binding</keyword>
<evidence type="ECO:0000259" key="9">
    <source>
        <dbReference type="Pfam" id="PF23559"/>
    </source>
</evidence>
<sequence length="962" mass="111127">MAEAIVSFVAERLHNLVVEEAKFLHELSGEVDQIQIELKRMQCFLKDADAKRDDNERICNWVAEIREVAYETEDVIETFVLRVASRRGGGVIQVFLKHPACILNQGMAGHKVGLEIRGIKTKISELTRSLQTYGISSISEGEGSSNSAAERQLQFRRSYSHVVEEDFIGLEADVEKLVAVLVNEDEDEDKAYGVVSICGMGGLGKTTIAQKVYNHLKVKHHFDGFAWVCISQQWQTRHILQRILIKLIPYERNKIEKMEVEELVGHLYRVQRNNKCLVVLDDIWSMDAWDCLKHAFPIGKMGTKLLLTTRNREVALHVDPNGFLHEPRFLNEDESWELLQKKAFSKAANRDTRDDKKLEELGRKMVVHCGGLPLAVAVLGGILVTKQKLGDWEMVHQNINSYIRRGKCMGKQQPGGVSQVLALSYSDLPYHLKPCFLYIGGFPEDFELETEKLYQLWLAEGMVSSDYRAEEETMMDVAERYLGELAQRYMVQVQIDELSGRFEYCRLHDLMRDLCVLKAKEENFLKVIDFRHEKELPDSFSTSSIGRIRRVSIFLGEDQDKYVLPEEITARHLRSVIFFVPNRYLGVPMPRMLKSHLNSFKLLRVLDLDRILYSKKLAKSIGKLMHLRYLGLKNAGFRKLPSSISNLGCLQTLDLRLHQKMYVRAIIPNVIWKLKNLRHLYLHDNICNTKEKLRLDGLNMLEILETFYTSLFDVNDLFKLTNLWKLKASIEPTLEDLVGIVNYLSITANRLRYSSFYIDYKKFCSAEELTLLRQLVDCHRLNTLHIRGVLAKLPEQHHFSPSLTTLEFSISELKEDPMETLEKLPNLRSLTLGPCAFVGVEMVCSATGFRQLKFLQLQKLPNFERWRVDEGAMPNLFSLQIDDCNKLSEVPDGLRFLTTLQELKIKNMGREFQKRLQVKDGEEGEDFHKVRHVPSITFSPIYYDHIPISALPECFRRFFRTE</sequence>
<evidence type="ECO:0000259" key="10">
    <source>
        <dbReference type="Pfam" id="PF23598"/>
    </source>
</evidence>
<dbReference type="SUPFAM" id="SSF52058">
    <property type="entry name" value="L domain-like"/>
    <property type="match status" value="1"/>
</dbReference>
<evidence type="ECO:0000313" key="12">
    <source>
        <dbReference type="Proteomes" id="UP000325577"/>
    </source>
</evidence>
<evidence type="ECO:0000259" key="7">
    <source>
        <dbReference type="Pfam" id="PF00931"/>
    </source>
</evidence>
<feature type="domain" description="Disease resistance protein winged helix" evidence="9">
    <location>
        <begin position="442"/>
        <end position="515"/>
    </location>
</feature>
<evidence type="ECO:0000259" key="8">
    <source>
        <dbReference type="Pfam" id="PF18052"/>
    </source>
</evidence>